<dbReference type="Gene3D" id="3.40.1440.10">
    <property type="entry name" value="GIY-YIG endonuclease"/>
    <property type="match status" value="1"/>
</dbReference>
<reference evidence="16" key="1">
    <citation type="submission" date="2016-10" db="EMBL/GenBank/DDBJ databases">
        <authorList>
            <person name="Varghese N."/>
            <person name="Submissions S."/>
        </authorList>
    </citation>
    <scope>NUCLEOTIDE SEQUENCE [LARGE SCALE GENOMIC DNA]</scope>
    <source>
        <strain evidence="16">LMG 24016</strain>
    </source>
</reference>
<keyword evidence="16" id="KW-1185">Reference proteome</keyword>
<sequence>MFCVCRFLLTPPGSDVTAAASLFTRALAIVDVQITGMHPDKDCIWEVAVLHVDGGSVTARHSWLINPVGGLPARVSRTSGVLPAELLDQPRFTEIAAELARCLEGRVVVGHNLRVAHAFLRRGFALAGQRVRYRQLCTLQLARAAWPDLPCHSLDALCAGQAINRFFQHRALPDAEAVWQLLLKLVAQVPEDVLSRQVGRQLRKAAVPRFMTAERLQALPARPGVYYFYGENQALLYIGKSRNLRQRVQSHFQNDHHSRRSLQMAQQVRDIRVQPTAGELGALLLESAEVKRLLPLYNRQLRRQRDLLTWALIAGADGLQPELQAVGQGAAEISSVGLFRSQRQAHAWLRSEAGRSQLCLRVLGLERGKGACFATQLGACRGACCGRESREVHDARLLAGCEQLRIASWPWSGPVALVERDLEQRVCQWHVLDQWRHVATVDDPGLIEAARQQPAQAFSLDAYHILRSHLRRFPHTEVVVL</sequence>
<evidence type="ECO:0000256" key="5">
    <source>
        <dbReference type="ARBA" id="ARBA00022839"/>
    </source>
</evidence>
<dbReference type="PROSITE" id="PS50164">
    <property type="entry name" value="GIY_YIG"/>
    <property type="match status" value="1"/>
</dbReference>
<dbReference type="Proteomes" id="UP000243606">
    <property type="component" value="Unassembled WGS sequence"/>
</dbReference>
<dbReference type="FunFam" id="3.30.420.10:FF:000045">
    <property type="entry name" value="3'-5' exonuclease DinG"/>
    <property type="match status" value="1"/>
</dbReference>
<dbReference type="PANTHER" id="PTHR30562:SF10">
    <property type="entry name" value="EXCINUCLEASE CHO"/>
    <property type="match status" value="1"/>
</dbReference>
<keyword evidence="4" id="KW-0378">Hydrolase</keyword>
<dbReference type="GO" id="GO:0009380">
    <property type="term" value="C:excinuclease repair complex"/>
    <property type="evidence" value="ECO:0007669"/>
    <property type="project" value="TreeGrafter"/>
</dbReference>
<evidence type="ECO:0000256" key="1">
    <source>
        <dbReference type="ARBA" id="ARBA00022722"/>
    </source>
</evidence>
<dbReference type="SMART" id="SM00465">
    <property type="entry name" value="GIYc"/>
    <property type="match status" value="1"/>
</dbReference>
<keyword evidence="3" id="KW-0228">DNA excision</keyword>
<dbReference type="SMART" id="SM00479">
    <property type="entry name" value="EXOIII"/>
    <property type="match status" value="1"/>
</dbReference>
<evidence type="ECO:0000256" key="3">
    <source>
        <dbReference type="ARBA" id="ARBA00022769"/>
    </source>
</evidence>
<dbReference type="InterPro" id="IPR050066">
    <property type="entry name" value="UvrABC_protein_C"/>
</dbReference>
<comment type="subunit">
    <text evidence="10">DNA polymerase III contains a core (composed of alpha, epsilon and theta chains) that associates with a tau subunit. This core dimerizes to form the POLIII' complex. PolIII' associates with the gamma complex (composed of gamma, delta, delta', psi and chi chains) and with the beta chain to form the complete DNA polymerase III complex.</text>
</comment>
<dbReference type="STRING" id="425504.SAMN05216206_0924"/>
<keyword evidence="7" id="KW-0234">DNA repair</keyword>
<evidence type="ECO:0000256" key="2">
    <source>
        <dbReference type="ARBA" id="ARBA00022763"/>
    </source>
</evidence>
<organism evidence="15 16">
    <name type="scientific">Pseudomonas guineae</name>
    <dbReference type="NCBI Taxonomy" id="425504"/>
    <lineage>
        <taxon>Bacteria</taxon>
        <taxon>Pseudomonadati</taxon>
        <taxon>Pseudomonadota</taxon>
        <taxon>Gammaproteobacteria</taxon>
        <taxon>Pseudomonadales</taxon>
        <taxon>Pseudomonadaceae</taxon>
        <taxon>Pseudomonas</taxon>
    </lineage>
</organism>
<dbReference type="InterPro" id="IPR047296">
    <property type="entry name" value="GIY-YIG_UvrC_Cho"/>
</dbReference>
<dbReference type="AlphaFoldDB" id="A0A1I3EDG7"/>
<keyword evidence="1" id="KW-0540">Nuclease</keyword>
<dbReference type="GO" id="GO:0003676">
    <property type="term" value="F:nucleic acid binding"/>
    <property type="evidence" value="ECO:0007669"/>
    <property type="project" value="InterPro"/>
</dbReference>
<evidence type="ECO:0000256" key="7">
    <source>
        <dbReference type="ARBA" id="ARBA00023204"/>
    </source>
</evidence>
<protein>
    <recommendedName>
        <fullName evidence="11">Excinuclease cho</fullName>
    </recommendedName>
    <alternativeName>
        <fullName evidence="13">Endonuclease cho</fullName>
    </alternativeName>
    <alternativeName>
        <fullName evidence="12">UvrC homolog protein</fullName>
    </alternativeName>
</protein>
<evidence type="ECO:0000256" key="10">
    <source>
        <dbReference type="ARBA" id="ARBA00026073"/>
    </source>
</evidence>
<feature type="domain" description="GIY-YIG" evidence="14">
    <location>
        <begin position="221"/>
        <end position="299"/>
    </location>
</feature>
<keyword evidence="8" id="KW-0742">SOS response</keyword>
<evidence type="ECO:0000256" key="13">
    <source>
        <dbReference type="ARBA" id="ARBA00042732"/>
    </source>
</evidence>
<dbReference type="SUPFAM" id="SSF53098">
    <property type="entry name" value="Ribonuclease H-like"/>
    <property type="match status" value="1"/>
</dbReference>
<dbReference type="SUPFAM" id="SSF82771">
    <property type="entry name" value="GIY-YIG endonuclease"/>
    <property type="match status" value="1"/>
</dbReference>
<gene>
    <name evidence="15" type="ORF">SAMN05216206_0924</name>
</gene>
<dbReference type="Pfam" id="PF00929">
    <property type="entry name" value="RNase_T"/>
    <property type="match status" value="1"/>
</dbReference>
<evidence type="ECO:0000256" key="9">
    <source>
        <dbReference type="ARBA" id="ARBA00025483"/>
    </source>
</evidence>
<dbReference type="GO" id="GO:0004527">
    <property type="term" value="F:exonuclease activity"/>
    <property type="evidence" value="ECO:0007669"/>
    <property type="project" value="UniProtKB-KW"/>
</dbReference>
<comment type="function">
    <text evidence="9">DNA polymerase III is a complex, multichain enzyme responsible for most of the replicative synthesis in bacteria. The epsilon subunit contain the editing function and is a proofreading 3'-5' exonuclease.</text>
</comment>
<evidence type="ECO:0000256" key="4">
    <source>
        <dbReference type="ARBA" id="ARBA00022801"/>
    </source>
</evidence>
<dbReference type="CDD" id="cd10434">
    <property type="entry name" value="GIY-YIG_UvrC_Cho"/>
    <property type="match status" value="1"/>
</dbReference>
<keyword evidence="5" id="KW-0269">Exonuclease</keyword>
<evidence type="ECO:0000259" key="14">
    <source>
        <dbReference type="PROSITE" id="PS50164"/>
    </source>
</evidence>
<dbReference type="EMBL" id="FOQL01000001">
    <property type="protein sequence ID" value="SFH97022.1"/>
    <property type="molecule type" value="Genomic_DNA"/>
</dbReference>
<name>A0A1I3EDG7_9PSED</name>
<evidence type="ECO:0000256" key="8">
    <source>
        <dbReference type="ARBA" id="ARBA00023236"/>
    </source>
</evidence>
<dbReference type="InterPro" id="IPR013520">
    <property type="entry name" value="Ribonucl_H"/>
</dbReference>
<dbReference type="InterPro" id="IPR035901">
    <property type="entry name" value="GIY-YIG_endonuc_sf"/>
</dbReference>
<dbReference type="PANTHER" id="PTHR30562">
    <property type="entry name" value="UVRC/OXIDOREDUCTASE"/>
    <property type="match status" value="1"/>
</dbReference>
<accession>A0A1I3EDG7</accession>
<dbReference type="InterPro" id="IPR036397">
    <property type="entry name" value="RNaseH_sf"/>
</dbReference>
<evidence type="ECO:0000256" key="12">
    <source>
        <dbReference type="ARBA" id="ARBA00042138"/>
    </source>
</evidence>
<dbReference type="Gene3D" id="3.30.420.10">
    <property type="entry name" value="Ribonuclease H-like superfamily/Ribonuclease H"/>
    <property type="match status" value="1"/>
</dbReference>
<dbReference type="Pfam" id="PF01541">
    <property type="entry name" value="GIY-YIG"/>
    <property type="match status" value="1"/>
</dbReference>
<dbReference type="OrthoDB" id="9803913at2"/>
<evidence type="ECO:0000256" key="6">
    <source>
        <dbReference type="ARBA" id="ARBA00022881"/>
    </source>
</evidence>
<evidence type="ECO:0000256" key="11">
    <source>
        <dbReference type="ARBA" id="ARBA00040756"/>
    </source>
</evidence>
<proteinExistence type="predicted"/>
<dbReference type="GO" id="GO:0009432">
    <property type="term" value="P:SOS response"/>
    <property type="evidence" value="ECO:0007669"/>
    <property type="project" value="UniProtKB-KW"/>
</dbReference>
<evidence type="ECO:0000313" key="15">
    <source>
        <dbReference type="EMBL" id="SFH97022.1"/>
    </source>
</evidence>
<keyword evidence="6" id="KW-0267">Excision nuclease</keyword>
<dbReference type="InterPro" id="IPR012337">
    <property type="entry name" value="RNaseH-like_sf"/>
</dbReference>
<dbReference type="InterPro" id="IPR000305">
    <property type="entry name" value="GIY-YIG_endonuc"/>
</dbReference>
<dbReference type="CDD" id="cd06127">
    <property type="entry name" value="DEDDh"/>
    <property type="match status" value="1"/>
</dbReference>
<keyword evidence="2" id="KW-0227">DNA damage</keyword>
<evidence type="ECO:0000313" key="16">
    <source>
        <dbReference type="Proteomes" id="UP000243606"/>
    </source>
</evidence>
<dbReference type="GO" id="GO:0006289">
    <property type="term" value="P:nucleotide-excision repair"/>
    <property type="evidence" value="ECO:0007669"/>
    <property type="project" value="InterPro"/>
</dbReference>